<dbReference type="OrthoDB" id="9775346at2"/>
<comment type="caution">
    <text evidence="1">The sequence shown here is derived from an EMBL/GenBank/DDBJ whole genome shotgun (WGS) entry which is preliminary data.</text>
</comment>
<dbReference type="InterPro" id="IPR016024">
    <property type="entry name" value="ARM-type_fold"/>
</dbReference>
<evidence type="ECO:0000313" key="1">
    <source>
        <dbReference type="EMBL" id="TWE15410.1"/>
    </source>
</evidence>
<dbReference type="EMBL" id="VIVR01000001">
    <property type="protein sequence ID" value="TWE15410.1"/>
    <property type="molecule type" value="Genomic_DNA"/>
</dbReference>
<accession>A0A561EIG7</accession>
<dbReference type="SUPFAM" id="SSF48371">
    <property type="entry name" value="ARM repeat"/>
    <property type="match status" value="1"/>
</dbReference>
<keyword evidence="2" id="KW-1185">Reference proteome</keyword>
<protein>
    <submittedName>
        <fullName evidence="1">3-methyladenine DNA glycosylase AlkD</fullName>
    </submittedName>
</protein>
<proteinExistence type="predicted"/>
<dbReference type="PANTHER" id="PTHR34070">
    <property type="entry name" value="ARMADILLO-TYPE FOLD"/>
    <property type="match status" value="1"/>
</dbReference>
<dbReference type="Pfam" id="PF08713">
    <property type="entry name" value="DNA_alkylation"/>
    <property type="match status" value="1"/>
</dbReference>
<dbReference type="Gene3D" id="1.25.10.90">
    <property type="match status" value="1"/>
</dbReference>
<dbReference type="InterPro" id="IPR014825">
    <property type="entry name" value="DNA_alkylation"/>
</dbReference>
<dbReference type="RefSeq" id="WP_145786863.1">
    <property type="nucleotide sequence ID" value="NZ_BAAABR010000014.1"/>
</dbReference>
<reference evidence="1 2" key="1">
    <citation type="submission" date="2019-06" db="EMBL/GenBank/DDBJ databases">
        <title>Sequencing the genomes of 1000 actinobacteria strains.</title>
        <authorList>
            <person name="Klenk H.-P."/>
        </authorList>
    </citation>
    <scope>NUCLEOTIDE SEQUENCE [LARGE SCALE GENOMIC DNA]</scope>
    <source>
        <strain evidence="1 2">DSM 41649</strain>
    </source>
</reference>
<dbReference type="PANTHER" id="PTHR34070:SF1">
    <property type="entry name" value="DNA ALKYLATION REPAIR PROTEIN"/>
    <property type="match status" value="1"/>
</dbReference>
<dbReference type="Proteomes" id="UP000318416">
    <property type="component" value="Unassembled WGS sequence"/>
</dbReference>
<evidence type="ECO:0000313" key="2">
    <source>
        <dbReference type="Proteomes" id="UP000318416"/>
    </source>
</evidence>
<sequence>MRTPPDRLTAAAARLTEELAALGSAERAEWDRTYLRSELGHLGVPVPALRTAVTAARRSLAPLSRQDTLALAALLWPDGVHDHRLAAVELLCQGADKLTPADLALVGRLVRESRTWALVDPLAVHAAGRIVLADPAACGPVLDGWAADQDFWIRRAALLALLPGIRTGSPDLERLDRYADALLEDREFFIRKATGWVLREISRSDPAFVRAWVEPRLTRISGVTLREAVRRLPEADRTALTEAYRRRPTAGH</sequence>
<gene>
    <name evidence="1" type="ORF">FB465_0303</name>
</gene>
<organism evidence="1 2">
    <name type="scientific">Kitasatospora atroaurantiaca</name>
    <dbReference type="NCBI Taxonomy" id="285545"/>
    <lineage>
        <taxon>Bacteria</taxon>
        <taxon>Bacillati</taxon>
        <taxon>Actinomycetota</taxon>
        <taxon>Actinomycetes</taxon>
        <taxon>Kitasatosporales</taxon>
        <taxon>Streptomycetaceae</taxon>
        <taxon>Kitasatospora</taxon>
    </lineage>
</organism>
<dbReference type="AlphaFoldDB" id="A0A561EIG7"/>
<name>A0A561EIG7_9ACTN</name>